<gene>
    <name evidence="1" type="ORF">N7496_008769</name>
</gene>
<dbReference type="SUPFAM" id="SSF53448">
    <property type="entry name" value="Nucleotide-diphospho-sugar transferases"/>
    <property type="match status" value="1"/>
</dbReference>
<dbReference type="Proteomes" id="UP001147782">
    <property type="component" value="Unassembled WGS sequence"/>
</dbReference>
<accession>A0A9W9V616</accession>
<dbReference type="InterPro" id="IPR029044">
    <property type="entry name" value="Nucleotide-diphossugar_trans"/>
</dbReference>
<protein>
    <recommendedName>
        <fullName evidence="3">Capsule polysaccharide biosynthesis protein</fullName>
    </recommendedName>
</protein>
<sequence>MFDFTIPEVYRDKLEPIKVTDTRTDAEIFATIQEYKPVTSEKNLWAYWHAGASQMPKWSQKNAVDWVRILGPEWTVRILDNVAGSPNNTLRFVPEVLLPPAFVDRSMDGPYIGQHGADLTRTACLYEHGGAWMDVGNILIRHLDRMCWNELEDENTPYRVAIPIISNVMAANHFVAARKHDPFIYQWHRLFTHVWGNKKNFKGLLSDPLLAPILPLMFEKADPAFNADWIDESVVYEYVAQLICISRLFCLEEAGENFSGLEYWQNKIYAFNVLKEDWRCESLTSFVGFGERAFEALTLPYHSPGTRPDAEEKSKLEKYQEAEFLIWEMLANASMWKVPHATGLSHSVQLGTLLDLSENEGKDALPGSFGELFRWATVNLRQTREGIEMMPTPRPSKTWKKGVLEV</sequence>
<dbReference type="GeneID" id="81440867"/>
<reference evidence="1" key="1">
    <citation type="submission" date="2022-11" db="EMBL/GenBank/DDBJ databases">
        <authorList>
            <person name="Petersen C."/>
        </authorList>
    </citation>
    <scope>NUCLEOTIDE SEQUENCE</scope>
    <source>
        <strain evidence="1">IBT 29864</strain>
    </source>
</reference>
<keyword evidence="2" id="KW-1185">Reference proteome</keyword>
<reference evidence="1" key="2">
    <citation type="journal article" date="2023" name="IMA Fungus">
        <title>Comparative genomic study of the Penicillium genus elucidates a diverse pangenome and 15 lateral gene transfer events.</title>
        <authorList>
            <person name="Petersen C."/>
            <person name="Sorensen T."/>
            <person name="Nielsen M.R."/>
            <person name="Sondergaard T.E."/>
            <person name="Sorensen J.L."/>
            <person name="Fitzpatrick D.A."/>
            <person name="Frisvad J.C."/>
            <person name="Nielsen K.L."/>
        </authorList>
    </citation>
    <scope>NUCLEOTIDE SEQUENCE</scope>
    <source>
        <strain evidence="1">IBT 29864</strain>
    </source>
</reference>
<evidence type="ECO:0000313" key="2">
    <source>
        <dbReference type="Proteomes" id="UP001147782"/>
    </source>
</evidence>
<dbReference type="AlphaFoldDB" id="A0A9W9V616"/>
<comment type="caution">
    <text evidence="1">The sequence shown here is derived from an EMBL/GenBank/DDBJ whole genome shotgun (WGS) entry which is preliminary data.</text>
</comment>
<name>A0A9W9V616_9EURO</name>
<dbReference type="Pfam" id="PF05704">
    <property type="entry name" value="Caps_synth"/>
    <property type="match status" value="1"/>
</dbReference>
<organism evidence="1 2">
    <name type="scientific">Penicillium cataractarum</name>
    <dbReference type="NCBI Taxonomy" id="2100454"/>
    <lineage>
        <taxon>Eukaryota</taxon>
        <taxon>Fungi</taxon>
        <taxon>Dikarya</taxon>
        <taxon>Ascomycota</taxon>
        <taxon>Pezizomycotina</taxon>
        <taxon>Eurotiomycetes</taxon>
        <taxon>Eurotiomycetidae</taxon>
        <taxon>Eurotiales</taxon>
        <taxon>Aspergillaceae</taxon>
        <taxon>Penicillium</taxon>
    </lineage>
</organism>
<dbReference type="Gene3D" id="3.90.550.20">
    <property type="match status" value="1"/>
</dbReference>
<evidence type="ECO:0000313" key="1">
    <source>
        <dbReference type="EMBL" id="KAJ5369009.1"/>
    </source>
</evidence>
<evidence type="ECO:0008006" key="3">
    <source>
        <dbReference type="Google" id="ProtNLM"/>
    </source>
</evidence>
<dbReference type="RefSeq" id="XP_056553751.1">
    <property type="nucleotide sequence ID" value="XM_056701688.1"/>
</dbReference>
<dbReference type="OrthoDB" id="409543at2759"/>
<dbReference type="EMBL" id="JAPZBS010000007">
    <property type="protein sequence ID" value="KAJ5369009.1"/>
    <property type="molecule type" value="Genomic_DNA"/>
</dbReference>
<dbReference type="GO" id="GO:0016757">
    <property type="term" value="F:glycosyltransferase activity"/>
    <property type="evidence" value="ECO:0007669"/>
    <property type="project" value="InterPro"/>
</dbReference>
<dbReference type="InterPro" id="IPR008441">
    <property type="entry name" value="AfumC-like_glycosyl_Trfase"/>
</dbReference>
<proteinExistence type="predicted"/>